<dbReference type="SUPFAM" id="SSF47336">
    <property type="entry name" value="ACP-like"/>
    <property type="match status" value="1"/>
</dbReference>
<dbReference type="Gene3D" id="1.10.1200.10">
    <property type="entry name" value="ACP-like"/>
    <property type="match status" value="1"/>
</dbReference>
<evidence type="ECO:0000313" key="3">
    <source>
        <dbReference type="Proteomes" id="UP000004471"/>
    </source>
</evidence>
<proteinExistence type="predicted"/>
<feature type="domain" description="Carrier" evidence="1">
    <location>
        <begin position="13"/>
        <end position="42"/>
    </location>
</feature>
<dbReference type="InterPro" id="IPR036736">
    <property type="entry name" value="ACP-like_sf"/>
</dbReference>
<reference evidence="2 3" key="1">
    <citation type="journal article" date="2011" name="PLoS Pathog.">
        <title>Dynamic evolution of pathogenicity revealed by sequencing and comparative genomics of 19 Pseudomonas syringae isolates.</title>
        <authorList>
            <person name="Baltrus D.A."/>
            <person name="Nishimura M.T."/>
            <person name="Romanchuk A."/>
            <person name="Chang J.H."/>
            <person name="Mukhtar M.S."/>
            <person name="Cherkis K."/>
            <person name="Roach J."/>
            <person name="Grant S.R."/>
            <person name="Jones C.D."/>
            <person name="Dangl J.L."/>
        </authorList>
    </citation>
    <scope>NUCLEOTIDE SEQUENCE [LARGE SCALE GENOMIC DNA]</scope>
    <source>
        <strain evidence="3">M301072PT</strain>
    </source>
</reference>
<gene>
    <name evidence="2" type="ORF">PSYJA_43966</name>
</gene>
<accession>F3FZH4</accession>
<dbReference type="Proteomes" id="UP000004471">
    <property type="component" value="Unassembled WGS sequence"/>
</dbReference>
<evidence type="ECO:0000313" key="2">
    <source>
        <dbReference type="EMBL" id="EGH35616.1"/>
    </source>
</evidence>
<dbReference type="InterPro" id="IPR009081">
    <property type="entry name" value="PP-bd_ACP"/>
</dbReference>
<organism evidence="2 3">
    <name type="scientific">Pseudomonas syringae pv. japonica str. M301072</name>
    <dbReference type="NCBI Taxonomy" id="629262"/>
    <lineage>
        <taxon>Bacteria</taxon>
        <taxon>Pseudomonadati</taxon>
        <taxon>Pseudomonadota</taxon>
        <taxon>Gammaproteobacteria</taxon>
        <taxon>Pseudomonadales</taxon>
        <taxon>Pseudomonadaceae</taxon>
        <taxon>Pseudomonas</taxon>
        <taxon>Pseudomonas syringae</taxon>
    </lineage>
</organism>
<protein>
    <submittedName>
        <fullName evidence="2">Amino acid adenylation</fullName>
    </submittedName>
</protein>
<dbReference type="HOGENOM" id="CLU_3262599_0_0_6"/>
<dbReference type="EMBL" id="AEAH01003830">
    <property type="protein sequence ID" value="EGH35616.1"/>
    <property type="molecule type" value="Genomic_DNA"/>
</dbReference>
<dbReference type="AlphaFoldDB" id="F3FZH4"/>
<feature type="non-terminal residue" evidence="2">
    <location>
        <position position="42"/>
    </location>
</feature>
<dbReference type="PROSITE" id="PS50075">
    <property type="entry name" value="CARRIER"/>
    <property type="match status" value="1"/>
</dbReference>
<comment type="caution">
    <text evidence="2">The sequence shown here is derived from an EMBL/GenBank/DDBJ whole genome shotgun (WGS) entry which is preliminary data.</text>
</comment>
<name>F3FZH4_PSESX</name>
<feature type="non-terminal residue" evidence="2">
    <location>
        <position position="1"/>
    </location>
</feature>
<evidence type="ECO:0000259" key="1">
    <source>
        <dbReference type="PROSITE" id="PS50075"/>
    </source>
</evidence>
<sequence length="42" mass="4679">PDAQSLISRGYEATQGEVEVALAEIWAEVLQVELIGRNDNFF</sequence>